<dbReference type="Pfam" id="PF01370">
    <property type="entry name" value="Epimerase"/>
    <property type="match status" value="1"/>
</dbReference>
<reference evidence="3 4" key="1">
    <citation type="submission" date="2023-03" db="EMBL/GenBank/DDBJ databases">
        <title>Bacillus Genome Sequencing.</title>
        <authorList>
            <person name="Dunlap C."/>
        </authorList>
    </citation>
    <scope>NUCLEOTIDE SEQUENCE [LARGE SCALE GENOMIC DNA]</scope>
    <source>
        <strain evidence="3 4">B-23453</strain>
    </source>
</reference>
<dbReference type="InterPro" id="IPR001509">
    <property type="entry name" value="Epimerase_deHydtase"/>
</dbReference>
<evidence type="ECO:0000259" key="2">
    <source>
        <dbReference type="Pfam" id="PF01370"/>
    </source>
</evidence>
<dbReference type="PANTHER" id="PTHR43000">
    <property type="entry name" value="DTDP-D-GLUCOSE 4,6-DEHYDRATASE-RELATED"/>
    <property type="match status" value="1"/>
</dbReference>
<organism evidence="3 4">
    <name type="scientific">Heyndrickxia acidicola</name>
    <dbReference type="NCBI Taxonomy" id="209389"/>
    <lineage>
        <taxon>Bacteria</taxon>
        <taxon>Bacillati</taxon>
        <taxon>Bacillota</taxon>
        <taxon>Bacilli</taxon>
        <taxon>Bacillales</taxon>
        <taxon>Bacillaceae</taxon>
        <taxon>Heyndrickxia</taxon>
    </lineage>
</organism>
<name>A0ABU6MG72_9BACI</name>
<feature type="domain" description="NAD-dependent epimerase/dehydratase" evidence="2">
    <location>
        <begin position="3"/>
        <end position="234"/>
    </location>
</feature>
<evidence type="ECO:0000256" key="1">
    <source>
        <dbReference type="ARBA" id="ARBA00007637"/>
    </source>
</evidence>
<comment type="caution">
    <text evidence="3">The sequence shown here is derived from an EMBL/GenBank/DDBJ whole genome shotgun (WGS) entry which is preliminary data.</text>
</comment>
<proteinExistence type="inferred from homology"/>
<evidence type="ECO:0000313" key="3">
    <source>
        <dbReference type="EMBL" id="MED1203678.1"/>
    </source>
</evidence>
<keyword evidence="4" id="KW-1185">Reference proteome</keyword>
<dbReference type="Proteomes" id="UP001341444">
    <property type="component" value="Unassembled WGS sequence"/>
</dbReference>
<dbReference type="Gene3D" id="3.40.50.720">
    <property type="entry name" value="NAD(P)-binding Rossmann-like Domain"/>
    <property type="match status" value="1"/>
</dbReference>
<sequence>MKVLVTGGAGFIGSHTVDLLVESGYDVLVIDNLCTGKKENISTKAAFFNLDINSKEVEQVFCEFQPDILIHLAAQVKVSISLGDPFRDAMENIMGTIRLLSYCDKYGVQKVIFASSAAVYGENHQLPLKESAAASPVSFYGVSKSTCESYIRLFNHYNKLPFTILRYANVYGPRQTADAEGGIVSIFLNNIAENKPLVIYGDGEQTRDFIFVKDVAKANVAAITKGDNEIINLGTETNTSINRLSYMCRDILKCNIVPSYESARAGDIPNSFLANSKAKKLLNWIPSYTLEEGLKETAKSIKP</sequence>
<dbReference type="EMBL" id="JARMAB010000014">
    <property type="protein sequence ID" value="MED1203678.1"/>
    <property type="molecule type" value="Genomic_DNA"/>
</dbReference>
<dbReference type="RefSeq" id="WP_066270675.1">
    <property type="nucleotide sequence ID" value="NZ_JARMAB010000014.1"/>
</dbReference>
<evidence type="ECO:0000313" key="4">
    <source>
        <dbReference type="Proteomes" id="UP001341444"/>
    </source>
</evidence>
<protein>
    <submittedName>
        <fullName evidence="3">NAD-dependent epimerase/dehydratase family protein</fullName>
    </submittedName>
</protein>
<dbReference type="InterPro" id="IPR036291">
    <property type="entry name" value="NAD(P)-bd_dom_sf"/>
</dbReference>
<comment type="similarity">
    <text evidence="1">Belongs to the NAD(P)-dependent epimerase/dehydratase family.</text>
</comment>
<gene>
    <name evidence="3" type="ORF">P4T90_11425</name>
</gene>
<accession>A0ABU6MG72</accession>
<dbReference type="SUPFAM" id="SSF51735">
    <property type="entry name" value="NAD(P)-binding Rossmann-fold domains"/>
    <property type="match status" value="1"/>
</dbReference>